<name>A0ABR2QQT9_9ROSI</name>
<gene>
    <name evidence="1" type="ORF">V6N11_060614</name>
</gene>
<keyword evidence="2" id="KW-1185">Reference proteome</keyword>
<organism evidence="1 2">
    <name type="scientific">Hibiscus sabdariffa</name>
    <name type="common">roselle</name>
    <dbReference type="NCBI Taxonomy" id="183260"/>
    <lineage>
        <taxon>Eukaryota</taxon>
        <taxon>Viridiplantae</taxon>
        <taxon>Streptophyta</taxon>
        <taxon>Embryophyta</taxon>
        <taxon>Tracheophyta</taxon>
        <taxon>Spermatophyta</taxon>
        <taxon>Magnoliopsida</taxon>
        <taxon>eudicotyledons</taxon>
        <taxon>Gunneridae</taxon>
        <taxon>Pentapetalae</taxon>
        <taxon>rosids</taxon>
        <taxon>malvids</taxon>
        <taxon>Malvales</taxon>
        <taxon>Malvaceae</taxon>
        <taxon>Malvoideae</taxon>
        <taxon>Hibiscus</taxon>
    </lineage>
</organism>
<protein>
    <submittedName>
        <fullName evidence="1">Uncharacterized protein</fullName>
    </submittedName>
</protein>
<evidence type="ECO:0000313" key="1">
    <source>
        <dbReference type="EMBL" id="KAK9003043.1"/>
    </source>
</evidence>
<sequence>MDYNSRSHKLSNLNKTGLLSAETYTPSRLCVLGLGIGSADRFGPGFGALLVQCLLEEYADLIALPVVFSLPVEMGASAGCIGGSLDAHHMACACVRDSDHMIVWIPAESLCVGLSF</sequence>
<comment type="caution">
    <text evidence="1">The sequence shown here is derived from an EMBL/GenBank/DDBJ whole genome shotgun (WGS) entry which is preliminary data.</text>
</comment>
<dbReference type="Proteomes" id="UP001396334">
    <property type="component" value="Unassembled WGS sequence"/>
</dbReference>
<evidence type="ECO:0000313" key="2">
    <source>
        <dbReference type="Proteomes" id="UP001396334"/>
    </source>
</evidence>
<accession>A0ABR2QQT9</accession>
<dbReference type="EMBL" id="JBBPBN010000034">
    <property type="protein sequence ID" value="KAK9003043.1"/>
    <property type="molecule type" value="Genomic_DNA"/>
</dbReference>
<reference evidence="1 2" key="1">
    <citation type="journal article" date="2024" name="G3 (Bethesda)">
        <title>Genome assembly of Hibiscus sabdariffa L. provides insights into metabolisms of medicinal natural products.</title>
        <authorList>
            <person name="Kim T."/>
        </authorList>
    </citation>
    <scope>NUCLEOTIDE SEQUENCE [LARGE SCALE GENOMIC DNA]</scope>
    <source>
        <strain evidence="1">TK-2024</strain>
        <tissue evidence="1">Old leaves</tissue>
    </source>
</reference>
<proteinExistence type="predicted"/>